<dbReference type="PRINTS" id="PR00862">
    <property type="entry name" value="PROLIGOPTASE"/>
</dbReference>
<evidence type="ECO:0000256" key="1">
    <source>
        <dbReference type="ARBA" id="ARBA00005228"/>
    </source>
</evidence>
<feature type="compositionally biased region" description="Basic residues" evidence="2">
    <location>
        <begin position="626"/>
        <end position="635"/>
    </location>
</feature>
<accession>A0A6C0ANF8</accession>
<proteinExistence type="inferred from homology"/>
<dbReference type="InterPro" id="IPR029058">
    <property type="entry name" value="AB_hydrolase_fold"/>
</dbReference>
<dbReference type="InterPro" id="IPR001375">
    <property type="entry name" value="Peptidase_S9_cat"/>
</dbReference>
<reference evidence="4" key="1">
    <citation type="journal article" date="2020" name="Nature">
        <title>Giant virus diversity and host interactions through global metagenomics.</title>
        <authorList>
            <person name="Schulz F."/>
            <person name="Roux S."/>
            <person name="Paez-Espino D."/>
            <person name="Jungbluth S."/>
            <person name="Walsh D.A."/>
            <person name="Denef V.J."/>
            <person name="McMahon K.D."/>
            <person name="Konstantinidis K.T."/>
            <person name="Eloe-Fadrosh E.A."/>
            <person name="Kyrpides N.C."/>
            <person name="Woyke T."/>
        </authorList>
    </citation>
    <scope>NUCLEOTIDE SEQUENCE</scope>
    <source>
        <strain evidence="4">GVMAG-S-1101161-73</strain>
    </source>
</reference>
<dbReference type="PANTHER" id="PTHR11757:SF19">
    <property type="entry name" value="PROLYL ENDOPEPTIDASE-LIKE"/>
    <property type="match status" value="1"/>
</dbReference>
<dbReference type="InterPro" id="IPR002470">
    <property type="entry name" value="Peptidase_S9A"/>
</dbReference>
<dbReference type="Pfam" id="PF00326">
    <property type="entry name" value="Peptidase_S9"/>
    <property type="match status" value="1"/>
</dbReference>
<dbReference type="SUPFAM" id="SSF53474">
    <property type="entry name" value="alpha/beta-Hydrolases"/>
    <property type="match status" value="1"/>
</dbReference>
<dbReference type="EMBL" id="MN740733">
    <property type="protein sequence ID" value="QHS81298.1"/>
    <property type="molecule type" value="Genomic_DNA"/>
</dbReference>
<dbReference type="GO" id="GO:0005794">
    <property type="term" value="C:Golgi apparatus"/>
    <property type="evidence" value="ECO:0007669"/>
    <property type="project" value="TreeGrafter"/>
</dbReference>
<organism evidence="4">
    <name type="scientific">viral metagenome</name>
    <dbReference type="NCBI Taxonomy" id="1070528"/>
    <lineage>
        <taxon>unclassified sequences</taxon>
        <taxon>metagenomes</taxon>
        <taxon>organismal metagenomes</taxon>
    </lineage>
</organism>
<sequence length="635" mass="72344">MSSDNEIRNLGYIAWKNDLSWMETQNGDKWEALIHEENQGFKKSLKNIGPLVKKMQDELRSDTNDNEKPYILYGWKIEGELFGPQKKWTHMASGFSCKCWDADLSEDIFAAVVQDPDGFERFTIEVYSQKNKSKPRHLKTLLNCGPYVAIIENSVIFLQSEKDLRYSILSKWSEAEETVLFQLNNLEENLELGRGEDGSVYLIRSDFTKKKYSLINANVNKLNEIKWTATPHLESCIVSDSMSLPFINKNKQETIESFSIKAGWTVTISRGIRTLWKGEKPIVWIWGDISYDSRNPYRLDISDIRYESYTIMLPEWKLSNPKPVPFPCSYYDNPLPVFVVHPNITVKGLLVTAYGAYGTPTHVGSLISRWKPLLLRGWIIASIMVPGSGDDSKDWIRDGQRLNRLNAIEQLTESIKSMQEEHGIAPLNTALYGRSAGGLLVASVAIRNPGLIGSLYLESPYLDILRTMSNPDLPLTTLETSEYGTSKNPANVIATAIWSPMEHIPEQGIPELLVIARTDLADLQVLPYELLKFIKRVRGPGLENGQDKLVYIHSGLGHFTTSIKSRAEDMALLESAFIESPGARIKNLGYKYKMLMSRKNRNMTRKNKDRKNKDRKNKNRNVTMGGRRRRSGRKH</sequence>
<dbReference type="GO" id="GO:0004252">
    <property type="term" value="F:serine-type endopeptidase activity"/>
    <property type="evidence" value="ECO:0007669"/>
    <property type="project" value="InterPro"/>
</dbReference>
<evidence type="ECO:0000256" key="2">
    <source>
        <dbReference type="SAM" id="MobiDB-lite"/>
    </source>
</evidence>
<feature type="compositionally biased region" description="Basic residues" evidence="2">
    <location>
        <begin position="598"/>
        <end position="619"/>
    </location>
</feature>
<dbReference type="AlphaFoldDB" id="A0A6C0ANF8"/>
<dbReference type="PANTHER" id="PTHR11757">
    <property type="entry name" value="PROTEASE FAMILY S9A OLIGOPEPTIDASE"/>
    <property type="match status" value="1"/>
</dbReference>
<dbReference type="Gene3D" id="3.40.50.1820">
    <property type="entry name" value="alpha/beta hydrolase"/>
    <property type="match status" value="1"/>
</dbReference>
<name>A0A6C0ANF8_9ZZZZ</name>
<evidence type="ECO:0000313" key="4">
    <source>
        <dbReference type="EMBL" id="QHS81298.1"/>
    </source>
</evidence>
<evidence type="ECO:0000259" key="3">
    <source>
        <dbReference type="Pfam" id="PF00326"/>
    </source>
</evidence>
<dbReference type="GO" id="GO:0005856">
    <property type="term" value="C:cytoskeleton"/>
    <property type="evidence" value="ECO:0007669"/>
    <property type="project" value="TreeGrafter"/>
</dbReference>
<feature type="region of interest" description="Disordered" evidence="2">
    <location>
        <begin position="598"/>
        <end position="635"/>
    </location>
</feature>
<dbReference type="GO" id="GO:0006508">
    <property type="term" value="P:proteolysis"/>
    <property type="evidence" value="ECO:0007669"/>
    <property type="project" value="InterPro"/>
</dbReference>
<comment type="similarity">
    <text evidence="1">Belongs to the peptidase S9A family.</text>
</comment>
<feature type="domain" description="Peptidase S9 prolyl oligopeptidase catalytic" evidence="3">
    <location>
        <begin position="370"/>
        <end position="571"/>
    </location>
</feature>
<protein>
    <recommendedName>
        <fullName evidence="3">Peptidase S9 prolyl oligopeptidase catalytic domain-containing protein</fullName>
    </recommendedName>
</protein>
<dbReference type="InterPro" id="IPR051543">
    <property type="entry name" value="Serine_Peptidase_S9A"/>
</dbReference>